<evidence type="ECO:0000256" key="1">
    <source>
        <dbReference type="SAM" id="MobiDB-lite"/>
    </source>
</evidence>
<dbReference type="EMBL" id="CAFBOL010000042">
    <property type="protein sequence ID" value="CAB4994101.1"/>
    <property type="molecule type" value="Genomic_DNA"/>
</dbReference>
<reference evidence="4" key="1">
    <citation type="submission" date="2020-05" db="EMBL/GenBank/DDBJ databases">
        <authorList>
            <person name="Chiriac C."/>
            <person name="Salcher M."/>
            <person name="Ghai R."/>
            <person name="Kavagutti S V."/>
        </authorList>
    </citation>
    <scope>NUCLEOTIDE SEQUENCE</scope>
</reference>
<dbReference type="EMBL" id="CAEZYF010000035">
    <property type="protein sequence ID" value="CAB4747476.1"/>
    <property type="molecule type" value="Genomic_DNA"/>
</dbReference>
<feature type="compositionally biased region" description="Low complexity" evidence="1">
    <location>
        <begin position="176"/>
        <end position="187"/>
    </location>
</feature>
<dbReference type="Pfam" id="PF08843">
    <property type="entry name" value="AbiEii"/>
    <property type="match status" value="1"/>
</dbReference>
<dbReference type="InterPro" id="IPR014942">
    <property type="entry name" value="AbiEii"/>
</dbReference>
<accession>A0A6J6ZNF7</accession>
<dbReference type="EMBL" id="CAFBIY010000198">
    <property type="protein sequence ID" value="CAB4853089.1"/>
    <property type="molecule type" value="Genomic_DNA"/>
</dbReference>
<evidence type="ECO:0000313" key="2">
    <source>
        <dbReference type="EMBL" id="CAB4365398.1"/>
    </source>
</evidence>
<evidence type="ECO:0000313" key="5">
    <source>
        <dbReference type="EMBL" id="CAB4853089.1"/>
    </source>
</evidence>
<evidence type="ECO:0000313" key="7">
    <source>
        <dbReference type="EMBL" id="CAB4994101.1"/>
    </source>
</evidence>
<evidence type="ECO:0000313" key="4">
    <source>
        <dbReference type="EMBL" id="CAB4822274.1"/>
    </source>
</evidence>
<dbReference type="AlphaFoldDB" id="A0A6J6ZNF7"/>
<dbReference type="EMBL" id="CAESGF010000030">
    <property type="protein sequence ID" value="CAB4365398.1"/>
    <property type="molecule type" value="Genomic_DNA"/>
</dbReference>
<gene>
    <name evidence="3" type="ORF">UFOPK2656_03326</name>
    <name evidence="4" type="ORF">UFOPK3099_01456</name>
    <name evidence="5" type="ORF">UFOPK3267_02613</name>
    <name evidence="6" type="ORF">UFOPK3651_03115</name>
    <name evidence="7" type="ORF">UFOPK3931_01674</name>
    <name evidence="2" type="ORF">UFOPK4189_03143</name>
</gene>
<evidence type="ECO:0000313" key="6">
    <source>
        <dbReference type="EMBL" id="CAB4955066.1"/>
    </source>
</evidence>
<feature type="region of interest" description="Disordered" evidence="1">
    <location>
        <begin position="153"/>
        <end position="214"/>
    </location>
</feature>
<dbReference type="EMBL" id="CAFAAV010000106">
    <property type="protein sequence ID" value="CAB4822274.1"/>
    <property type="molecule type" value="Genomic_DNA"/>
</dbReference>
<dbReference type="EMBL" id="CAFBMT010000029">
    <property type="protein sequence ID" value="CAB4955066.1"/>
    <property type="molecule type" value="Genomic_DNA"/>
</dbReference>
<protein>
    <submittedName>
        <fullName evidence="4">Unannotated protein</fullName>
    </submittedName>
</protein>
<organism evidence="4">
    <name type="scientific">freshwater metagenome</name>
    <dbReference type="NCBI Taxonomy" id="449393"/>
    <lineage>
        <taxon>unclassified sequences</taxon>
        <taxon>metagenomes</taxon>
        <taxon>ecological metagenomes</taxon>
    </lineage>
</organism>
<name>A0A6J6ZNF7_9ZZZZ</name>
<evidence type="ECO:0000313" key="3">
    <source>
        <dbReference type="EMBL" id="CAB4747476.1"/>
    </source>
</evidence>
<sequence>MAADRRPGNLAHLERLLNEWSRDNTDVQATAGRLRRLVAISVLATILDGLDQGGAPRLALKGGASMEIRFGVAARASRDVDALVNVSLDDAFAEIGERLNSGWEGFTGKLTERTEIIRAGITPAPQRCTTRSHRSSTPVRKCRRRVPIRASTTSTTSCCSPAPWRPQGSLKPGGHARTPSRTAARTRGNPNGPACSVVATDRPRSCGRCQPTTG</sequence>
<proteinExistence type="predicted"/>